<dbReference type="PANTHER" id="PTHR45640:SF13">
    <property type="entry name" value="HEAT SHOCK PROTEIN 22-RELATED"/>
    <property type="match status" value="1"/>
</dbReference>
<evidence type="ECO:0000256" key="4">
    <source>
        <dbReference type="PROSITE-ProRule" id="PRU00285"/>
    </source>
</evidence>
<sequence>MNSQHNQSRVPVHVRQFYRDESRPVRIFYQHFGNGVSSDDYTSVLAIGKNYQNFNSYGRKETGVSELRIDNDRFLVLVDLQHFSPDETNVRSLDGFLFVEAYHEEKEDEHGLVSRRLVRKYHIPEGLDVDQLNAYFTTDGVLIVTGPKQHIFDQHGRNDRRISITQTNQTSASVQQQQQYPKKK</sequence>
<dbReference type="EMBL" id="JAVRJZ010000018">
    <property type="protein sequence ID" value="KAK2708816.1"/>
    <property type="molecule type" value="Genomic_DNA"/>
</dbReference>
<feature type="binding site" evidence="3">
    <location>
        <position position="105"/>
    </location>
    <ligand>
        <name>Zn(2+)</name>
        <dbReference type="ChEBI" id="CHEBI:29105"/>
        <label>1</label>
    </ligand>
</feature>
<dbReference type="InterPro" id="IPR002068">
    <property type="entry name" value="A-crystallin/Hsp20_dom"/>
</dbReference>
<feature type="binding site" evidence="3">
    <location>
        <position position="103"/>
    </location>
    <ligand>
        <name>Zn(2+)</name>
        <dbReference type="ChEBI" id="CHEBI:29105"/>
        <label>1</label>
    </ligand>
</feature>
<evidence type="ECO:0000256" key="3">
    <source>
        <dbReference type="PIRSR" id="PIRSR036514-1"/>
    </source>
</evidence>
<dbReference type="PRINTS" id="PR00299">
    <property type="entry name" value="ACRYSTALLIN"/>
</dbReference>
<evidence type="ECO:0000256" key="1">
    <source>
        <dbReference type="ARBA" id="ARBA00023016"/>
    </source>
</evidence>
<dbReference type="Proteomes" id="UP001187531">
    <property type="component" value="Unassembled WGS sequence"/>
</dbReference>
<dbReference type="GO" id="GO:0046872">
    <property type="term" value="F:metal ion binding"/>
    <property type="evidence" value="ECO:0007669"/>
    <property type="project" value="UniProtKB-KW"/>
</dbReference>
<gene>
    <name evidence="7" type="ORF">QYM36_014437</name>
</gene>
<dbReference type="GO" id="GO:0009408">
    <property type="term" value="P:response to heat"/>
    <property type="evidence" value="ECO:0007669"/>
    <property type="project" value="UniProtKB-ARBA"/>
</dbReference>
<keyword evidence="8" id="KW-1185">Reference proteome</keyword>
<dbReference type="Gene3D" id="2.60.40.790">
    <property type="match status" value="1"/>
</dbReference>
<proteinExistence type="inferred from homology"/>
<dbReference type="PANTHER" id="PTHR45640">
    <property type="entry name" value="HEAT SHOCK PROTEIN HSP-12.2-RELATED"/>
    <property type="match status" value="1"/>
</dbReference>
<dbReference type="PROSITE" id="PS01031">
    <property type="entry name" value="SHSP"/>
    <property type="match status" value="1"/>
</dbReference>
<evidence type="ECO:0000256" key="5">
    <source>
        <dbReference type="RuleBase" id="RU003616"/>
    </source>
</evidence>
<dbReference type="GO" id="GO:0042026">
    <property type="term" value="P:protein refolding"/>
    <property type="evidence" value="ECO:0007669"/>
    <property type="project" value="TreeGrafter"/>
</dbReference>
<dbReference type="SUPFAM" id="SSF49764">
    <property type="entry name" value="HSP20-like chaperones"/>
    <property type="match status" value="1"/>
</dbReference>
<accession>A0AA88HJP5</accession>
<keyword evidence="1" id="KW-0346">Stress response</keyword>
<evidence type="ECO:0000313" key="7">
    <source>
        <dbReference type="EMBL" id="KAK2708816.1"/>
    </source>
</evidence>
<keyword evidence="3" id="KW-0479">Metal-binding</keyword>
<dbReference type="GO" id="GO:0005634">
    <property type="term" value="C:nucleus"/>
    <property type="evidence" value="ECO:0007669"/>
    <property type="project" value="TreeGrafter"/>
</dbReference>
<name>A0AA88HJP5_ARTSF</name>
<dbReference type="PIRSF" id="PIRSF036514">
    <property type="entry name" value="Sm_HSP_B1"/>
    <property type="match status" value="1"/>
</dbReference>
<dbReference type="InterPro" id="IPR055269">
    <property type="entry name" value="Alpha-crystallin/HSP_16"/>
</dbReference>
<comment type="caution">
    <text evidence="7">The sequence shown here is derived from an EMBL/GenBank/DDBJ whole genome shotgun (WGS) entry which is preliminary data.</text>
</comment>
<dbReference type="GO" id="GO:0005737">
    <property type="term" value="C:cytoplasm"/>
    <property type="evidence" value="ECO:0007669"/>
    <property type="project" value="TreeGrafter"/>
</dbReference>
<comment type="similarity">
    <text evidence="2 4 5">Belongs to the small heat shock protein (HSP20) family.</text>
</comment>
<reference evidence="7" key="1">
    <citation type="submission" date="2023-07" db="EMBL/GenBank/DDBJ databases">
        <title>Chromosome-level genome assembly of Artemia franciscana.</title>
        <authorList>
            <person name="Jo E."/>
        </authorList>
    </citation>
    <scope>NUCLEOTIDE SEQUENCE</scope>
    <source>
        <tissue evidence="7">Whole body</tissue>
    </source>
</reference>
<evidence type="ECO:0000313" key="8">
    <source>
        <dbReference type="Proteomes" id="UP001187531"/>
    </source>
</evidence>
<evidence type="ECO:0000256" key="2">
    <source>
        <dbReference type="PIRNR" id="PIRNR036514"/>
    </source>
</evidence>
<keyword evidence="3" id="KW-0862">Zinc</keyword>
<organism evidence="7 8">
    <name type="scientific">Artemia franciscana</name>
    <name type="common">Brine shrimp</name>
    <name type="synonym">Artemia sanfranciscana</name>
    <dbReference type="NCBI Taxonomy" id="6661"/>
    <lineage>
        <taxon>Eukaryota</taxon>
        <taxon>Metazoa</taxon>
        <taxon>Ecdysozoa</taxon>
        <taxon>Arthropoda</taxon>
        <taxon>Crustacea</taxon>
        <taxon>Branchiopoda</taxon>
        <taxon>Anostraca</taxon>
        <taxon>Artemiidae</taxon>
        <taxon>Artemia</taxon>
    </lineage>
</organism>
<feature type="domain" description="SHSP" evidence="6">
    <location>
        <begin position="55"/>
        <end position="165"/>
    </location>
</feature>
<dbReference type="Pfam" id="PF00011">
    <property type="entry name" value="HSP20"/>
    <property type="match status" value="1"/>
</dbReference>
<protein>
    <recommendedName>
        <fullName evidence="6">SHSP domain-containing protein</fullName>
    </recommendedName>
</protein>
<dbReference type="GO" id="GO:0051082">
    <property type="term" value="F:unfolded protein binding"/>
    <property type="evidence" value="ECO:0007669"/>
    <property type="project" value="TreeGrafter"/>
</dbReference>
<dbReference type="InterPro" id="IPR008978">
    <property type="entry name" value="HSP20-like_chaperone"/>
</dbReference>
<dbReference type="AlphaFoldDB" id="A0AA88HJP5"/>
<evidence type="ECO:0000259" key="6">
    <source>
        <dbReference type="PROSITE" id="PS01031"/>
    </source>
</evidence>
<feature type="binding site" evidence="3">
    <location>
        <position position="110"/>
    </location>
    <ligand>
        <name>Zn(2+)</name>
        <dbReference type="ChEBI" id="CHEBI:29105"/>
        <label>1</label>
    </ligand>
</feature>
<dbReference type="CDD" id="cd06526">
    <property type="entry name" value="metazoan_ACD"/>
    <property type="match status" value="1"/>
</dbReference>
<dbReference type="InterPro" id="IPR001436">
    <property type="entry name" value="Alpha-crystallin/sHSP_animal"/>
</dbReference>